<dbReference type="InterPro" id="IPR056955">
    <property type="entry name" value="ORC-CDC6-like"/>
</dbReference>
<dbReference type="Pfam" id="PF24389">
    <property type="entry name" value="ORC-CDC6-like"/>
    <property type="match status" value="1"/>
</dbReference>
<evidence type="ECO:0000313" key="1">
    <source>
        <dbReference type="EMBL" id="QBM28452.1"/>
    </source>
</evidence>
<name>A0A4P6WWT2_HYDPS</name>
<sequence>MIDDLQKLRKKQRELMLEELVELRPAIPVWLAERSIALGDALLSQGAREGRDLRHYPIEDMWTGKSGQHQFATFAQSILDRRLDVQREIPAGAFSQYLEDQLTPEDLTDVFGKAVALFTGEMERHRENIRYADWLAHADEGQKTIGFESLIQLYVTRILVARSEGRRQLTLELAPLPAEDLDERDSKVLGAAEILCHDDLKLPYYYGIDRLCALATSNVEELLAVAASLYEGMLAKQVLRKQPDLRLSPVEQERRIKETAKRKRDFIPKSHTEGTRAQRLLDAIGQYCRDKTFQMSASYAPGVTGIRLSRYELSRLRPEQTKTSEPHALLARVLWECVAENLLTTRGSAASTSREEGTVFYLNRSLCAYHDLPLQYGGWQDVSAEALIGWMDGPSAPAKRRSVEVPR</sequence>
<proteinExistence type="predicted"/>
<dbReference type="EMBL" id="CP037867">
    <property type="protein sequence ID" value="QBM28452.1"/>
    <property type="molecule type" value="Genomic_DNA"/>
</dbReference>
<organism evidence="1 2">
    <name type="scientific">Hydrogenophaga pseudoflava</name>
    <name type="common">Pseudomonas carboxydoflava</name>
    <dbReference type="NCBI Taxonomy" id="47421"/>
    <lineage>
        <taxon>Bacteria</taxon>
        <taxon>Pseudomonadati</taxon>
        <taxon>Pseudomonadota</taxon>
        <taxon>Betaproteobacteria</taxon>
        <taxon>Burkholderiales</taxon>
        <taxon>Comamonadaceae</taxon>
        <taxon>Hydrogenophaga</taxon>
    </lineage>
</organism>
<keyword evidence="2" id="KW-1185">Reference proteome</keyword>
<dbReference type="AlphaFoldDB" id="A0A4P6WWT2"/>
<dbReference type="KEGG" id="hpse:HPF_12200"/>
<reference evidence="1 2" key="1">
    <citation type="submission" date="2019-03" db="EMBL/GenBank/DDBJ databases">
        <authorList>
            <person name="Sebastian G."/>
            <person name="Baumann P."/>
            <person name="Ruckert C."/>
            <person name="Kalinowski J."/>
            <person name="Nebel B."/>
            <person name="Takors R."/>
            <person name="Blombach B."/>
        </authorList>
    </citation>
    <scope>NUCLEOTIDE SEQUENCE [LARGE SCALE GENOMIC DNA]</scope>
    <source>
        <strain evidence="1 2">DSM 1084</strain>
    </source>
</reference>
<evidence type="ECO:0000313" key="2">
    <source>
        <dbReference type="Proteomes" id="UP000293912"/>
    </source>
</evidence>
<accession>A0A4P6WWT2</accession>
<protein>
    <submittedName>
        <fullName evidence="1">Uncharacterized protein</fullName>
    </submittedName>
</protein>
<dbReference type="Proteomes" id="UP000293912">
    <property type="component" value="Chromosome"/>
</dbReference>
<gene>
    <name evidence="1" type="ORF">HPF_12200</name>
</gene>